<keyword evidence="1" id="KW-1133">Transmembrane helix</keyword>
<dbReference type="RefSeq" id="WP_102065539.1">
    <property type="nucleotide sequence ID" value="NZ_PKQE01000002.1"/>
</dbReference>
<comment type="caution">
    <text evidence="2">The sequence shown here is derived from an EMBL/GenBank/DDBJ whole genome shotgun (WGS) entry which is preliminary data.</text>
</comment>
<accession>A0A2N4TRZ8</accession>
<keyword evidence="1" id="KW-0472">Membrane</keyword>
<protein>
    <recommendedName>
        <fullName evidence="4">Transmembrane protein</fullName>
    </recommendedName>
</protein>
<dbReference type="Proteomes" id="UP000234456">
    <property type="component" value="Unassembled WGS sequence"/>
</dbReference>
<gene>
    <name evidence="2" type="ORF">C0Q88_10805</name>
</gene>
<evidence type="ECO:0000313" key="2">
    <source>
        <dbReference type="EMBL" id="PLC42451.1"/>
    </source>
</evidence>
<reference evidence="2 3" key="1">
    <citation type="submission" date="2017-12" db="EMBL/GenBank/DDBJ databases">
        <title>Draft genome sequence of Ralstonia pickettii 52.</title>
        <authorList>
            <person name="Zheng B."/>
        </authorList>
    </citation>
    <scope>NUCLEOTIDE SEQUENCE [LARGE SCALE GENOMIC DNA]</scope>
    <source>
        <strain evidence="2 3">52</strain>
    </source>
</reference>
<dbReference type="EMBL" id="PKQE01000002">
    <property type="protein sequence ID" value="PLC42451.1"/>
    <property type="molecule type" value="Genomic_DNA"/>
</dbReference>
<organism evidence="2 3">
    <name type="scientific">Ralstonia pickettii</name>
    <name type="common">Burkholderia pickettii</name>
    <dbReference type="NCBI Taxonomy" id="329"/>
    <lineage>
        <taxon>Bacteria</taxon>
        <taxon>Pseudomonadati</taxon>
        <taxon>Pseudomonadota</taxon>
        <taxon>Betaproteobacteria</taxon>
        <taxon>Burkholderiales</taxon>
        <taxon>Burkholderiaceae</taxon>
        <taxon>Ralstonia</taxon>
    </lineage>
</organism>
<proteinExistence type="predicted"/>
<evidence type="ECO:0000313" key="3">
    <source>
        <dbReference type="Proteomes" id="UP000234456"/>
    </source>
</evidence>
<sequence>MRTSTKGLLVALLGVLLIAVGLVAFLFLVSGVSQGMRAGAGWGALLIPLVLGFVMLVAGVMTWFSARNADKKAENRALHSKSRSRGT</sequence>
<feature type="transmembrane region" description="Helical" evidence="1">
    <location>
        <begin position="41"/>
        <end position="66"/>
    </location>
</feature>
<dbReference type="AlphaFoldDB" id="A0A2N4TRZ8"/>
<evidence type="ECO:0000256" key="1">
    <source>
        <dbReference type="SAM" id="Phobius"/>
    </source>
</evidence>
<name>A0A2N4TRZ8_RALPI</name>
<evidence type="ECO:0008006" key="4">
    <source>
        <dbReference type="Google" id="ProtNLM"/>
    </source>
</evidence>
<keyword evidence="1" id="KW-0812">Transmembrane</keyword>